<evidence type="ECO:0000313" key="3">
    <source>
        <dbReference type="Proteomes" id="UP001590951"/>
    </source>
</evidence>
<protein>
    <submittedName>
        <fullName evidence="2">Uncharacterized protein</fullName>
    </submittedName>
</protein>
<dbReference type="PANTHER" id="PTHR15615:SF118">
    <property type="entry name" value="CYCLIN, HYPOTHETICAL (EUROFUNG)"/>
    <property type="match status" value="1"/>
</dbReference>
<evidence type="ECO:0000313" key="2">
    <source>
        <dbReference type="EMBL" id="KAL2052143.1"/>
    </source>
</evidence>
<dbReference type="SUPFAM" id="SSF47954">
    <property type="entry name" value="Cyclin-like"/>
    <property type="match status" value="1"/>
</dbReference>
<dbReference type="InterPro" id="IPR013922">
    <property type="entry name" value="Cyclin_PHO80-like"/>
</dbReference>
<feature type="region of interest" description="Disordered" evidence="1">
    <location>
        <begin position="129"/>
        <end position="159"/>
    </location>
</feature>
<feature type="compositionally biased region" description="Polar residues" evidence="1">
    <location>
        <begin position="468"/>
        <end position="515"/>
    </location>
</feature>
<feature type="compositionally biased region" description="Basic and acidic residues" evidence="1">
    <location>
        <begin position="419"/>
        <end position="431"/>
    </location>
</feature>
<accession>A0ABR4B415</accession>
<feature type="compositionally biased region" description="Low complexity" evidence="1">
    <location>
        <begin position="437"/>
        <end position="455"/>
    </location>
</feature>
<gene>
    <name evidence="2" type="ORF">ABVK25_007585</name>
</gene>
<feature type="region of interest" description="Disordered" evidence="1">
    <location>
        <begin position="419"/>
        <end position="575"/>
    </location>
</feature>
<dbReference type="Gene3D" id="1.10.472.10">
    <property type="entry name" value="Cyclin-like"/>
    <property type="match status" value="1"/>
</dbReference>
<feature type="compositionally biased region" description="Polar residues" evidence="1">
    <location>
        <begin position="524"/>
        <end position="553"/>
    </location>
</feature>
<dbReference type="CDD" id="cd20557">
    <property type="entry name" value="CYCLIN_ScPCL1-like"/>
    <property type="match status" value="1"/>
</dbReference>
<sequence>MLHVQLPPSMPSSSGSSYKLNGVLPPIRQSQHLASDWGRDTCSRGGHNHTPPLGFRYRGDYNHGLRTPPRDMSGMDGNPLLAPNGGGQSYKRVPVVASNAPPYQTSQSAIDNSRIPSNRQPFYNSYYSAKRPQSPVLPKKDNIAQSEQTARRRASSDGNSIASHFQIPASINDSKGSLPEFAAQITCFFWFESSFTLHIVEDATITPNPSAPLVPEAMPTTGFRKWVTTILSMTQVSQNVILLALMFIYRLKRLNPGVKGKVGSEFRLLTVALMLGNKFLDDNTYTNKTWAEVSGISVQEIHVMEVEFLSNMRYTLFASEAEWNEWHITLGKFSDYYDKASRIQSGPRNLSMLTPSFNANPNLPSPPVSQRTSPPFLTNPSPINSGFPHPLSMAPYLAPTIPSPIPPMPEIDLKPWARKRSLDDHSSEPPSKRLSVAPSAASSTTLTPSTLNNATPPVPRLPMPNLPISTGSHQNGSGSSPGQLSIPSGRATSVYPSSNRVPQNGMQLPSIQPSAYMNPAGSARSASAMSEYQNRQSPYATGSATPSPTSFTFPQHHHTPNGLSPSGFPIPRNSPYKPIRGVNTLLVPPPSASMHQPQNLSYDQMHYQPLGKPISERKTGVLPYMPFDTWSQSHQMQHYLPPVSFVL</sequence>
<dbReference type="PANTHER" id="PTHR15615">
    <property type="match status" value="1"/>
</dbReference>
<name>A0ABR4B415_9LECA</name>
<comment type="caution">
    <text evidence="2">The sequence shown here is derived from an EMBL/GenBank/DDBJ whole genome shotgun (WGS) entry which is preliminary data.</text>
</comment>
<feature type="compositionally biased region" description="Pro residues" evidence="1">
    <location>
        <begin position="456"/>
        <end position="465"/>
    </location>
</feature>
<evidence type="ECO:0000256" key="1">
    <source>
        <dbReference type="SAM" id="MobiDB-lite"/>
    </source>
</evidence>
<dbReference type="Proteomes" id="UP001590951">
    <property type="component" value="Unassembled WGS sequence"/>
</dbReference>
<dbReference type="InterPro" id="IPR036915">
    <property type="entry name" value="Cyclin-like_sf"/>
</dbReference>
<dbReference type="EMBL" id="JBHFEH010000029">
    <property type="protein sequence ID" value="KAL2052143.1"/>
    <property type="molecule type" value="Genomic_DNA"/>
</dbReference>
<dbReference type="Pfam" id="PF08613">
    <property type="entry name" value="Cyclin"/>
    <property type="match status" value="1"/>
</dbReference>
<feature type="region of interest" description="Disordered" evidence="1">
    <location>
        <begin position="351"/>
        <end position="383"/>
    </location>
</feature>
<reference evidence="2 3" key="1">
    <citation type="submission" date="2024-09" db="EMBL/GenBank/DDBJ databases">
        <title>Rethinking Asexuality: The Enigmatic Case of Functional Sexual Genes in Lepraria (Stereocaulaceae).</title>
        <authorList>
            <person name="Doellman M."/>
            <person name="Sun Y."/>
            <person name="Barcenas-Pena A."/>
            <person name="Lumbsch H.T."/>
            <person name="Grewe F."/>
        </authorList>
    </citation>
    <scope>NUCLEOTIDE SEQUENCE [LARGE SCALE GENOMIC DNA]</scope>
    <source>
        <strain evidence="2 3">Grewe 0041</strain>
    </source>
</reference>
<proteinExistence type="predicted"/>
<organism evidence="2 3">
    <name type="scientific">Lepraria finkii</name>
    <dbReference type="NCBI Taxonomy" id="1340010"/>
    <lineage>
        <taxon>Eukaryota</taxon>
        <taxon>Fungi</taxon>
        <taxon>Dikarya</taxon>
        <taxon>Ascomycota</taxon>
        <taxon>Pezizomycotina</taxon>
        <taxon>Lecanoromycetes</taxon>
        <taxon>OSLEUM clade</taxon>
        <taxon>Lecanoromycetidae</taxon>
        <taxon>Lecanorales</taxon>
        <taxon>Lecanorineae</taxon>
        <taxon>Stereocaulaceae</taxon>
        <taxon>Lepraria</taxon>
    </lineage>
</organism>
<keyword evidence="3" id="KW-1185">Reference proteome</keyword>